<dbReference type="EC" id="2.5.1.58" evidence="2 14"/>
<keyword evidence="6 14" id="KW-0808">Transferase</keyword>
<dbReference type="FunFam" id="1.50.10.20:FF:000007">
    <property type="entry name" value="Protein farnesyltransferase subunit beta"/>
    <property type="match status" value="1"/>
</dbReference>
<keyword evidence="8" id="KW-0677">Repeat</keyword>
<keyword evidence="5 14" id="KW-0637">Prenyltransferase</keyword>
<evidence type="ECO:0000256" key="9">
    <source>
        <dbReference type="ARBA" id="ARBA00022833"/>
    </source>
</evidence>
<keyword evidence="9 14" id="KW-0862">Zinc</keyword>
<keyword evidence="10" id="KW-0443">Lipid metabolism</keyword>
<dbReference type="GO" id="GO:0006629">
    <property type="term" value="P:lipid metabolic process"/>
    <property type="evidence" value="ECO:0007669"/>
    <property type="project" value="UniProtKB-KW"/>
</dbReference>
<dbReference type="Proteomes" id="UP001152888">
    <property type="component" value="Unassembled WGS sequence"/>
</dbReference>
<comment type="function">
    <text evidence="12">Essential subunit of the farnesyltransferase complex. Catalyzes the transfer of a farnesyl moiety from farnesyl diphosphate to a cysteine at the fourth position from the C-terminus of several proteins having the C-terminal sequence Cys-aliphatic-aliphatic-X.</text>
</comment>
<keyword evidence="7 14" id="KW-0479">Metal-binding</keyword>
<evidence type="ECO:0000313" key="17">
    <source>
        <dbReference type="Proteomes" id="UP001152888"/>
    </source>
</evidence>
<dbReference type="InterPro" id="IPR008930">
    <property type="entry name" value="Terpenoid_cyclase/PrenylTrfase"/>
</dbReference>
<dbReference type="OrthoDB" id="10261146at2759"/>
<dbReference type="GO" id="GO:0005965">
    <property type="term" value="C:protein farnesyltransferase complex"/>
    <property type="evidence" value="ECO:0007669"/>
    <property type="project" value="UniProtKB-UniRule"/>
</dbReference>
<evidence type="ECO:0000256" key="8">
    <source>
        <dbReference type="ARBA" id="ARBA00022737"/>
    </source>
</evidence>
<evidence type="ECO:0000256" key="10">
    <source>
        <dbReference type="ARBA" id="ARBA00023098"/>
    </source>
</evidence>
<comment type="caution">
    <text evidence="16">The sequence shown here is derived from an EMBL/GenBank/DDBJ whole genome shotgun (WGS) entry which is preliminary data.</text>
</comment>
<dbReference type="Gene3D" id="1.50.10.20">
    <property type="match status" value="1"/>
</dbReference>
<reference evidence="16" key="1">
    <citation type="submission" date="2022-03" db="EMBL/GenBank/DDBJ databases">
        <authorList>
            <person name="Sayadi A."/>
        </authorList>
    </citation>
    <scope>NUCLEOTIDE SEQUENCE</scope>
</reference>
<dbReference type="InterPro" id="IPR045089">
    <property type="entry name" value="PGGT1B-like"/>
</dbReference>
<evidence type="ECO:0000256" key="6">
    <source>
        <dbReference type="ARBA" id="ARBA00022679"/>
    </source>
</evidence>
<evidence type="ECO:0000256" key="2">
    <source>
        <dbReference type="ARBA" id="ARBA00012702"/>
    </source>
</evidence>
<evidence type="ECO:0000313" key="16">
    <source>
        <dbReference type="EMBL" id="CAH1975926.1"/>
    </source>
</evidence>
<proteinExistence type="inferred from homology"/>
<name>A0A9P0KI58_ACAOB</name>
<evidence type="ECO:0000256" key="5">
    <source>
        <dbReference type="ARBA" id="ARBA00022602"/>
    </source>
</evidence>
<protein>
    <recommendedName>
        <fullName evidence="3 14">Protein farnesyltransferase subunit beta</fullName>
        <shortName evidence="14">FTase-beta</shortName>
        <ecNumber evidence="2 14">2.5.1.58</ecNumber>
    </recommendedName>
</protein>
<dbReference type="Pfam" id="PF00432">
    <property type="entry name" value="Prenyltrans"/>
    <property type="match status" value="1"/>
</dbReference>
<dbReference type="GO" id="GO:0097354">
    <property type="term" value="P:prenylation"/>
    <property type="evidence" value="ECO:0007669"/>
    <property type="project" value="UniProtKB-UniRule"/>
</dbReference>
<comment type="subunit">
    <text evidence="14">Heterodimer of an alpha and a beta subunit.</text>
</comment>
<comment type="similarity">
    <text evidence="1 14">Belongs to the protein prenyltransferase subunit beta family.</text>
</comment>
<evidence type="ECO:0000256" key="1">
    <source>
        <dbReference type="ARBA" id="ARBA00010497"/>
    </source>
</evidence>
<gene>
    <name evidence="16" type="ORF">ACAOBT_LOCUS11855</name>
</gene>
<comment type="catalytic activity">
    <reaction evidence="11">
        <text>L-cysteinyl-[protein] + (2E,6E)-farnesyl diphosphate = S-(2E,6E)-farnesyl-L-cysteinyl-[protein] + diphosphate</text>
        <dbReference type="Rhea" id="RHEA:13345"/>
        <dbReference type="Rhea" id="RHEA-COMP:10131"/>
        <dbReference type="Rhea" id="RHEA-COMP:11535"/>
        <dbReference type="ChEBI" id="CHEBI:29950"/>
        <dbReference type="ChEBI" id="CHEBI:33019"/>
        <dbReference type="ChEBI" id="CHEBI:86019"/>
        <dbReference type="ChEBI" id="CHEBI:175763"/>
        <dbReference type="EC" id="2.5.1.58"/>
    </reaction>
</comment>
<dbReference type="CDD" id="cd02893">
    <property type="entry name" value="FTase"/>
    <property type="match status" value="1"/>
</dbReference>
<comment type="cofactor">
    <cofactor evidence="14">
        <name>Zn(2+)</name>
        <dbReference type="ChEBI" id="CHEBI:29105"/>
    </cofactor>
    <text evidence="14">Binds 1 zinc ion per subunit.</text>
</comment>
<evidence type="ECO:0000256" key="13">
    <source>
        <dbReference type="ARBA" id="ARBA00064192"/>
    </source>
</evidence>
<evidence type="ECO:0000256" key="3">
    <source>
        <dbReference type="ARBA" id="ARBA00015798"/>
    </source>
</evidence>
<evidence type="ECO:0000256" key="4">
    <source>
        <dbReference type="ARBA" id="ARBA00022553"/>
    </source>
</evidence>
<evidence type="ECO:0000256" key="11">
    <source>
        <dbReference type="ARBA" id="ARBA00050225"/>
    </source>
</evidence>
<keyword evidence="4" id="KW-0597">Phosphoprotein</keyword>
<dbReference type="PANTHER" id="PTHR11774">
    <property type="entry name" value="GERANYLGERANYL TRANSFERASE TYPE BETA SUBUNIT"/>
    <property type="match status" value="1"/>
</dbReference>
<dbReference type="AlphaFoldDB" id="A0A9P0KI58"/>
<dbReference type="InterPro" id="IPR026872">
    <property type="entry name" value="FTB"/>
</dbReference>
<keyword evidence="17" id="KW-1185">Reference proteome</keyword>
<dbReference type="SUPFAM" id="SSF48239">
    <property type="entry name" value="Terpenoid cyclases/Protein prenyltransferases"/>
    <property type="match status" value="1"/>
</dbReference>
<comment type="subunit">
    <text evidence="13">Heterodimer of FNTA and FNTB.</text>
</comment>
<comment type="function">
    <text evidence="14">Catalyzes the transfer of a farnesyl moiety from farnesyl diphosphate to a cysteine at the fourth position from the C-terminus of several proteins. The beta subunit is responsible for peptide-binding.</text>
</comment>
<sequence length="414" mass="46713">MNKSVNLRSIEMIRNSRFNEEDWPTKSSEEQIKVEEDVLRKYEDLHRKLKMSIHLPELLKEQHKKYLCETLFYLPSVYECLDSSRPWLCYWILHPLSLLGVRIDDRRKSSIAKFINKCQSPDGGFAGGPGQYPHLASTYAAILALAILGTEESLNIINRQKLKEFMRSMKQPDGSFAMHIGGEIDIRGAYCAATVASITGILTPELFEGTAEWIVSCQTYEGGFAGAPGMEAHGGYSFCGMSALVILQKGHLIDEQAFLSHKSSLQRWIVQRQMKLEGGFQGRTNKLVDGCYSFWQGGTFPLIYSLLDKAGNSPNDHLFDERALQEYLLICCQNPTGGLIDKPGKHKDVFHTCYTLSGLSVAQRFLNKKRVLGSYRNELIETHPLYNVRPDLARKALLHFNNLGVPTQNLNEGT</sequence>
<evidence type="ECO:0000256" key="7">
    <source>
        <dbReference type="ARBA" id="ARBA00022723"/>
    </source>
</evidence>
<organism evidence="16 17">
    <name type="scientific">Acanthoscelides obtectus</name>
    <name type="common">Bean weevil</name>
    <name type="synonym">Bruchus obtectus</name>
    <dbReference type="NCBI Taxonomy" id="200917"/>
    <lineage>
        <taxon>Eukaryota</taxon>
        <taxon>Metazoa</taxon>
        <taxon>Ecdysozoa</taxon>
        <taxon>Arthropoda</taxon>
        <taxon>Hexapoda</taxon>
        <taxon>Insecta</taxon>
        <taxon>Pterygota</taxon>
        <taxon>Neoptera</taxon>
        <taxon>Endopterygota</taxon>
        <taxon>Coleoptera</taxon>
        <taxon>Polyphaga</taxon>
        <taxon>Cucujiformia</taxon>
        <taxon>Chrysomeloidea</taxon>
        <taxon>Chrysomelidae</taxon>
        <taxon>Bruchinae</taxon>
        <taxon>Bruchini</taxon>
        <taxon>Acanthoscelides</taxon>
    </lineage>
</organism>
<accession>A0A9P0KI58</accession>
<dbReference type="EMBL" id="CAKOFQ010006841">
    <property type="protein sequence ID" value="CAH1975926.1"/>
    <property type="molecule type" value="Genomic_DNA"/>
</dbReference>
<evidence type="ECO:0000256" key="12">
    <source>
        <dbReference type="ARBA" id="ARBA00055850"/>
    </source>
</evidence>
<dbReference type="GO" id="GO:0004660">
    <property type="term" value="F:protein farnesyltransferase activity"/>
    <property type="evidence" value="ECO:0007669"/>
    <property type="project" value="UniProtKB-UniRule"/>
</dbReference>
<dbReference type="InterPro" id="IPR001330">
    <property type="entry name" value="Prenyltrans"/>
</dbReference>
<evidence type="ECO:0000259" key="15">
    <source>
        <dbReference type="Pfam" id="PF00432"/>
    </source>
</evidence>
<dbReference type="GO" id="GO:0008270">
    <property type="term" value="F:zinc ion binding"/>
    <property type="evidence" value="ECO:0007669"/>
    <property type="project" value="UniProtKB-UniRule"/>
</dbReference>
<dbReference type="PANTHER" id="PTHR11774:SF6">
    <property type="entry name" value="PROTEIN FARNESYLTRANSFERASE SUBUNIT BETA"/>
    <property type="match status" value="1"/>
</dbReference>
<evidence type="ECO:0000256" key="14">
    <source>
        <dbReference type="RuleBase" id="RU365056"/>
    </source>
</evidence>
<feature type="domain" description="Prenyltransferase alpha-alpha toroid" evidence="15">
    <location>
        <begin position="58"/>
        <end position="388"/>
    </location>
</feature>